<dbReference type="Gene3D" id="2.80.10.50">
    <property type="match status" value="1"/>
</dbReference>
<dbReference type="Pfam" id="PF00652">
    <property type="entry name" value="Ricin_B_lectin"/>
    <property type="match status" value="1"/>
</dbReference>
<dbReference type="EMBL" id="JARQWQ010000028">
    <property type="protein sequence ID" value="KAK2562450.1"/>
    <property type="molecule type" value="Genomic_DNA"/>
</dbReference>
<accession>A0AAD9QK77</accession>
<comment type="caution">
    <text evidence="2">The sequence shown here is derived from an EMBL/GenBank/DDBJ whole genome shotgun (WGS) entry which is preliminary data.</text>
</comment>
<proteinExistence type="predicted"/>
<dbReference type="AlphaFoldDB" id="A0AAD9QK77"/>
<organism evidence="2 3">
    <name type="scientific">Acropora cervicornis</name>
    <name type="common">Staghorn coral</name>
    <dbReference type="NCBI Taxonomy" id="6130"/>
    <lineage>
        <taxon>Eukaryota</taxon>
        <taxon>Metazoa</taxon>
        <taxon>Cnidaria</taxon>
        <taxon>Anthozoa</taxon>
        <taxon>Hexacorallia</taxon>
        <taxon>Scleractinia</taxon>
        <taxon>Astrocoeniina</taxon>
        <taxon>Acroporidae</taxon>
        <taxon>Acropora</taxon>
    </lineage>
</organism>
<name>A0AAD9QK77_ACRCE</name>
<evidence type="ECO:0000313" key="2">
    <source>
        <dbReference type="EMBL" id="KAK2562450.1"/>
    </source>
</evidence>
<dbReference type="SMART" id="SM00458">
    <property type="entry name" value="RICIN"/>
    <property type="match status" value="1"/>
</dbReference>
<keyword evidence="3" id="KW-1185">Reference proteome</keyword>
<dbReference type="InterPro" id="IPR035992">
    <property type="entry name" value="Ricin_B-like_lectins"/>
</dbReference>
<dbReference type="Proteomes" id="UP001249851">
    <property type="component" value="Unassembled WGS sequence"/>
</dbReference>
<protein>
    <recommendedName>
        <fullName evidence="1">Ricin B lectin domain-containing protein</fullName>
    </recommendedName>
</protein>
<reference evidence="2" key="1">
    <citation type="journal article" date="2023" name="G3 (Bethesda)">
        <title>Whole genome assembly and annotation of the endangered Caribbean coral Acropora cervicornis.</title>
        <authorList>
            <person name="Selwyn J.D."/>
            <person name="Vollmer S.V."/>
        </authorList>
    </citation>
    <scope>NUCLEOTIDE SEQUENCE</scope>
    <source>
        <strain evidence="2">K2</strain>
    </source>
</reference>
<feature type="domain" description="Ricin B lectin" evidence="1">
    <location>
        <begin position="46"/>
        <end position="179"/>
    </location>
</feature>
<evidence type="ECO:0000259" key="1">
    <source>
        <dbReference type="SMART" id="SM00458"/>
    </source>
</evidence>
<gene>
    <name evidence="2" type="ORF">P5673_014106</name>
</gene>
<dbReference type="InterPro" id="IPR000772">
    <property type="entry name" value="Ricin_B_lectin"/>
</dbReference>
<dbReference type="PROSITE" id="PS50231">
    <property type="entry name" value="RICIN_B_LECTIN"/>
    <property type="match status" value="1"/>
</dbReference>
<sequence length="222" mass="26208">MQEKTLHNTQLVFSKLTRNRRFQHRTPAYGRIRWSHTYENVTYNDWGQRVENVYDRCLTNLGSSKTTPYARECSSNNNQLWKLNQDNTLRPKDDTSKCLFLIEPGEGSFQSYGFKVLPCNSNYRNKKFNFEYLTQQMETEPKLHTFFKIKVKNDNFGRETWQGQNLCLAYRPIGGWTGTAFKDWLPAVFACACPSPQDVHWCVSQYVPTFEYGWFKFEPVSE</sequence>
<evidence type="ECO:0000313" key="3">
    <source>
        <dbReference type="Proteomes" id="UP001249851"/>
    </source>
</evidence>
<reference evidence="2" key="2">
    <citation type="journal article" date="2023" name="Science">
        <title>Genomic signatures of disease resistance in endangered staghorn corals.</title>
        <authorList>
            <person name="Vollmer S.V."/>
            <person name="Selwyn J.D."/>
            <person name="Despard B.A."/>
            <person name="Roesel C.L."/>
        </authorList>
    </citation>
    <scope>NUCLEOTIDE SEQUENCE</scope>
    <source>
        <strain evidence="2">K2</strain>
    </source>
</reference>
<dbReference type="SUPFAM" id="SSF50370">
    <property type="entry name" value="Ricin B-like lectins"/>
    <property type="match status" value="1"/>
</dbReference>